<name>A0ABQ3VVK7_9CHLR</name>
<evidence type="ECO:0000256" key="2">
    <source>
        <dbReference type="ARBA" id="ARBA00023315"/>
    </source>
</evidence>
<dbReference type="InterPro" id="IPR000182">
    <property type="entry name" value="GNAT_dom"/>
</dbReference>
<dbReference type="NCBIfam" id="NF040503">
    <property type="entry name" value="resist_ArsN1a"/>
    <property type="match status" value="1"/>
</dbReference>
<keyword evidence="2" id="KW-0012">Acyltransferase</keyword>
<keyword evidence="1" id="KW-0808">Transferase</keyword>
<reference evidence="4 5" key="1">
    <citation type="journal article" date="2021" name="Int. J. Syst. Evol. Microbiol.">
        <title>Reticulibacter mediterranei gen. nov., sp. nov., within the new family Reticulibacteraceae fam. nov., and Ktedonospora formicarum gen. nov., sp. nov., Ktedonobacter robiniae sp. nov., Dictyobacter formicarum sp. nov. and Dictyobacter arantiisoli sp. nov., belonging to the class Ktedonobacteria.</title>
        <authorList>
            <person name="Yabe S."/>
            <person name="Zheng Y."/>
            <person name="Wang C.M."/>
            <person name="Sakai Y."/>
            <person name="Abe K."/>
            <person name="Yokota A."/>
            <person name="Donadio S."/>
            <person name="Cavaletti L."/>
            <person name="Monciardini P."/>
        </authorList>
    </citation>
    <scope>NUCLEOTIDE SEQUENCE [LARGE SCALE GENOMIC DNA]</scope>
    <source>
        <strain evidence="4 5">SOSP1-9</strain>
    </source>
</reference>
<accession>A0ABQ3VVK7</accession>
<dbReference type="SUPFAM" id="SSF55729">
    <property type="entry name" value="Acyl-CoA N-acyltransferases (Nat)"/>
    <property type="match status" value="1"/>
</dbReference>
<organism evidence="4 5">
    <name type="scientific">Dictyobacter formicarum</name>
    <dbReference type="NCBI Taxonomy" id="2778368"/>
    <lineage>
        <taxon>Bacteria</taxon>
        <taxon>Bacillati</taxon>
        <taxon>Chloroflexota</taxon>
        <taxon>Ktedonobacteria</taxon>
        <taxon>Ktedonobacterales</taxon>
        <taxon>Dictyobacteraceae</taxon>
        <taxon>Dictyobacter</taxon>
    </lineage>
</organism>
<feature type="domain" description="N-acetyltransferase" evidence="3">
    <location>
        <begin position="1"/>
        <end position="163"/>
    </location>
</feature>
<sequence>MRVRLATRANAAAIATIYNQGIEDRVGTFETDLRTEAMVASWFDSRHPIVVVEQDHEIIAYASTSLYRQRPCYAGIAEFSVYVRRDWRGRGAGRLALSHLMHECEAAGFWKLVSRIFVENTASRRLMQRLGFREVGIYEKHGKLDGVWRDVVIVEYLFTRNLAQVERSPR</sequence>
<dbReference type="InterPro" id="IPR016181">
    <property type="entry name" value="Acyl_CoA_acyltransferase"/>
</dbReference>
<keyword evidence="5" id="KW-1185">Reference proteome</keyword>
<dbReference type="PROSITE" id="PS51186">
    <property type="entry name" value="GNAT"/>
    <property type="match status" value="1"/>
</dbReference>
<evidence type="ECO:0000313" key="5">
    <source>
        <dbReference type="Proteomes" id="UP000635565"/>
    </source>
</evidence>
<dbReference type="EMBL" id="BNJJ01000045">
    <property type="protein sequence ID" value="GHO89796.1"/>
    <property type="molecule type" value="Genomic_DNA"/>
</dbReference>
<dbReference type="CDD" id="cd04301">
    <property type="entry name" value="NAT_SF"/>
    <property type="match status" value="1"/>
</dbReference>
<dbReference type="Pfam" id="PF00583">
    <property type="entry name" value="Acetyltransf_1"/>
    <property type="match status" value="1"/>
</dbReference>
<dbReference type="RefSeq" id="WP_201367352.1">
    <property type="nucleotide sequence ID" value="NZ_BNJJ01000045.1"/>
</dbReference>
<dbReference type="PANTHER" id="PTHR43072">
    <property type="entry name" value="N-ACETYLTRANSFERASE"/>
    <property type="match status" value="1"/>
</dbReference>
<dbReference type="PANTHER" id="PTHR43072:SF23">
    <property type="entry name" value="UPF0039 PROTEIN C11D3.02C"/>
    <property type="match status" value="1"/>
</dbReference>
<evidence type="ECO:0000256" key="1">
    <source>
        <dbReference type="ARBA" id="ARBA00022679"/>
    </source>
</evidence>
<evidence type="ECO:0000259" key="3">
    <source>
        <dbReference type="PROSITE" id="PS51186"/>
    </source>
</evidence>
<evidence type="ECO:0000313" key="4">
    <source>
        <dbReference type="EMBL" id="GHO89796.1"/>
    </source>
</evidence>
<dbReference type="Proteomes" id="UP000635565">
    <property type="component" value="Unassembled WGS sequence"/>
</dbReference>
<dbReference type="Gene3D" id="3.40.630.30">
    <property type="match status" value="1"/>
</dbReference>
<proteinExistence type="predicted"/>
<gene>
    <name evidence="4" type="ORF">KSZ_78020</name>
</gene>
<comment type="caution">
    <text evidence="4">The sequence shown here is derived from an EMBL/GenBank/DDBJ whole genome shotgun (WGS) entry which is preliminary data.</text>
</comment>
<protein>
    <submittedName>
        <fullName evidence="4">N-acetyltransferase</fullName>
    </submittedName>
</protein>